<reference evidence="2" key="1">
    <citation type="journal article" date="2023" name="GigaByte">
        <title>Genome assembly of the bearded iris, Iris pallida Lam.</title>
        <authorList>
            <person name="Bruccoleri R.E."/>
            <person name="Oakeley E.J."/>
            <person name="Faust A.M.E."/>
            <person name="Altorfer M."/>
            <person name="Dessus-Babus S."/>
            <person name="Burckhardt D."/>
            <person name="Oertli M."/>
            <person name="Naumann U."/>
            <person name="Petersen F."/>
            <person name="Wong J."/>
        </authorList>
    </citation>
    <scope>NUCLEOTIDE SEQUENCE</scope>
    <source>
        <strain evidence="2">GSM-AAB239-AS_SAM_17_03QT</strain>
    </source>
</reference>
<keyword evidence="1" id="KW-0472">Membrane</keyword>
<evidence type="ECO:0000313" key="3">
    <source>
        <dbReference type="Proteomes" id="UP001140949"/>
    </source>
</evidence>
<organism evidence="2 3">
    <name type="scientific">Iris pallida</name>
    <name type="common">Sweet iris</name>
    <dbReference type="NCBI Taxonomy" id="29817"/>
    <lineage>
        <taxon>Eukaryota</taxon>
        <taxon>Viridiplantae</taxon>
        <taxon>Streptophyta</taxon>
        <taxon>Embryophyta</taxon>
        <taxon>Tracheophyta</taxon>
        <taxon>Spermatophyta</taxon>
        <taxon>Magnoliopsida</taxon>
        <taxon>Liliopsida</taxon>
        <taxon>Asparagales</taxon>
        <taxon>Iridaceae</taxon>
        <taxon>Iridoideae</taxon>
        <taxon>Irideae</taxon>
        <taxon>Iris</taxon>
    </lineage>
</organism>
<proteinExistence type="predicted"/>
<comment type="caution">
    <text evidence="2">The sequence shown here is derived from an EMBL/GenBank/DDBJ whole genome shotgun (WGS) entry which is preliminary data.</text>
</comment>
<evidence type="ECO:0000256" key="1">
    <source>
        <dbReference type="SAM" id="Phobius"/>
    </source>
</evidence>
<protein>
    <submittedName>
        <fullName evidence="2">Polyadenylate-binding protein-interacting protein 11</fullName>
    </submittedName>
</protein>
<keyword evidence="1" id="KW-0812">Transmembrane</keyword>
<keyword evidence="1" id="KW-1133">Transmembrane helix</keyword>
<gene>
    <name evidence="2" type="ORF">M6B38_328760</name>
</gene>
<reference evidence="2" key="2">
    <citation type="submission" date="2023-04" db="EMBL/GenBank/DDBJ databases">
        <authorList>
            <person name="Bruccoleri R.E."/>
            <person name="Oakeley E.J."/>
            <person name="Faust A.-M."/>
            <person name="Dessus-Babus S."/>
            <person name="Altorfer M."/>
            <person name="Burckhardt D."/>
            <person name="Oertli M."/>
            <person name="Naumann U."/>
            <person name="Petersen F."/>
            <person name="Wong J."/>
        </authorList>
    </citation>
    <scope>NUCLEOTIDE SEQUENCE</scope>
    <source>
        <strain evidence="2">GSM-AAB239-AS_SAM_17_03QT</strain>
        <tissue evidence="2">Leaf</tissue>
    </source>
</reference>
<dbReference type="EMBL" id="JANAVB010012493">
    <property type="protein sequence ID" value="KAJ6836110.1"/>
    <property type="molecule type" value="Genomic_DNA"/>
</dbReference>
<keyword evidence="3" id="KW-1185">Reference proteome</keyword>
<feature type="transmembrane region" description="Helical" evidence="1">
    <location>
        <begin position="212"/>
        <end position="233"/>
    </location>
</feature>
<feature type="transmembrane region" description="Helical" evidence="1">
    <location>
        <begin position="169"/>
        <end position="191"/>
    </location>
</feature>
<name>A0AAX6H504_IRIPA</name>
<dbReference type="AlphaFoldDB" id="A0AAX6H504"/>
<evidence type="ECO:0000313" key="2">
    <source>
        <dbReference type="EMBL" id="KAJ6836110.1"/>
    </source>
</evidence>
<accession>A0AAX6H504</accession>
<dbReference type="Proteomes" id="UP001140949">
    <property type="component" value="Unassembled WGS sequence"/>
</dbReference>
<sequence>MPLFLPMPSSRPPKADFSPLGLVLWTSTPVPSLTPPSESLHRFPPTSACGVRALSGGIGHQGGAEGHCGSVEDNLAAAEIIYISQGAQEIFKLLPHTFVDACKLPELVGQLEVGQVKLSCGDLNSALHFAFIEFTDEDDISEGALSLPGTEIGYYPIRVLPSKIVILKLVQHSCQGVLGGILIVARLYSVLWGKYKENKEKEAMALPSSKMYGNYITLVVYVCGWTSVGRLWLDVCWKFVVYEHYTVC</sequence>